<dbReference type="AlphaFoldDB" id="A0A1Y2SNG1"/>
<dbReference type="InterPro" id="IPR054843">
    <property type="entry name" value="Slam_hemophilin_C"/>
</dbReference>
<dbReference type="InterPro" id="IPR011250">
    <property type="entry name" value="OMP/PagP_B-barrel"/>
</dbReference>
<dbReference type="SUPFAM" id="SSF56925">
    <property type="entry name" value="OMPA-like"/>
    <property type="match status" value="1"/>
</dbReference>
<dbReference type="OrthoDB" id="8607327at2"/>
<evidence type="ECO:0000313" key="4">
    <source>
        <dbReference type="Proteomes" id="UP000194204"/>
    </source>
</evidence>
<feature type="domain" description="HphA C-terminal" evidence="2">
    <location>
        <begin position="131"/>
        <end position="237"/>
    </location>
</feature>
<accession>A0A1Y2SNG1</accession>
<dbReference type="EMBL" id="MUBK01000021">
    <property type="protein sequence ID" value="OTA19231.1"/>
    <property type="molecule type" value="Genomic_DNA"/>
</dbReference>
<reference evidence="3 4" key="1">
    <citation type="submission" date="2017-01" db="EMBL/GenBank/DDBJ databases">
        <title>Deconstructing symbiosis and pathogenesis requirements using a combined genomic-metabolomic approach.</title>
        <authorList>
            <person name="Tobias N.J."/>
            <person name="Wolff H."/>
            <person name="Djahanschiri B."/>
            <person name="Ebersberger I."/>
            <person name="Bode H.B."/>
        </authorList>
    </citation>
    <scope>NUCLEOTIDE SEQUENCE [LARGE SCALE GENOMIC DNA]</scope>
    <source>
        <strain evidence="3 4">DSM 4764</strain>
    </source>
</reference>
<dbReference type="Gene3D" id="2.40.160.90">
    <property type="match status" value="1"/>
</dbReference>
<evidence type="ECO:0000256" key="1">
    <source>
        <dbReference type="SAM" id="SignalP"/>
    </source>
</evidence>
<dbReference type="NCBIfam" id="NF041636">
    <property type="entry name" value="slam_lipo"/>
    <property type="match status" value="1"/>
</dbReference>
<dbReference type="InterPro" id="IPR054536">
    <property type="entry name" value="HphA_C"/>
</dbReference>
<name>A0A1Y2SNG1_9GAMM</name>
<feature type="signal peptide" evidence="1">
    <location>
        <begin position="1"/>
        <end position="22"/>
    </location>
</feature>
<comment type="caution">
    <text evidence="3">The sequence shown here is derived from an EMBL/GenBank/DDBJ whole genome shotgun (WGS) entry which is preliminary data.</text>
</comment>
<sequence length="238" mass="25249">MKKINIFIAMLGILGLTAQAQAKVGYGISQQQTKQHIILGEVNGEPAIGITDIPIVGDKLLPASELKDSATLDGNGIYRYKSEGIPFVEDQYIDVGQVPNAEVYFGEWAQVTADKSDPSHTVFYTGKDVTTNMPHGGTATYNVKGLSQYNGSNPLSGQLVANFDTQKLNGSLNNSSLKIGIDANINNDAGFSGQATANDSINGVTDGKFYGDSASSLAGYAKFDSDRNKDTAFGGHKQ</sequence>
<keyword evidence="4" id="KW-1185">Reference proteome</keyword>
<proteinExistence type="predicted"/>
<organism evidence="3 4">
    <name type="scientific">Xenorhabdus beddingii</name>
    <dbReference type="NCBI Taxonomy" id="40578"/>
    <lineage>
        <taxon>Bacteria</taxon>
        <taxon>Pseudomonadati</taxon>
        <taxon>Pseudomonadota</taxon>
        <taxon>Gammaproteobacteria</taxon>
        <taxon>Enterobacterales</taxon>
        <taxon>Morganellaceae</taxon>
        <taxon>Xenorhabdus</taxon>
    </lineage>
</organism>
<gene>
    <name evidence="3" type="ORF">Xbed_02628</name>
</gene>
<dbReference type="Proteomes" id="UP000194204">
    <property type="component" value="Unassembled WGS sequence"/>
</dbReference>
<dbReference type="STRING" id="40578.Xbed_02628"/>
<protein>
    <recommendedName>
        <fullName evidence="2">HphA C-terminal domain-containing protein</fullName>
    </recommendedName>
</protein>
<evidence type="ECO:0000259" key="2">
    <source>
        <dbReference type="Pfam" id="PF22829"/>
    </source>
</evidence>
<feature type="chain" id="PRO_5013164154" description="HphA C-terminal domain-containing protein" evidence="1">
    <location>
        <begin position="23"/>
        <end position="238"/>
    </location>
</feature>
<keyword evidence="1" id="KW-0732">Signal</keyword>
<evidence type="ECO:0000313" key="3">
    <source>
        <dbReference type="EMBL" id="OTA19231.1"/>
    </source>
</evidence>
<dbReference type="Pfam" id="PF22829">
    <property type="entry name" value="HphA_C"/>
    <property type="match status" value="1"/>
</dbReference>